<proteinExistence type="predicted"/>
<protein>
    <submittedName>
        <fullName evidence="2">Uncharacterized protein</fullName>
    </submittedName>
</protein>
<feature type="region of interest" description="Disordered" evidence="1">
    <location>
        <begin position="29"/>
        <end position="68"/>
    </location>
</feature>
<reference evidence="2" key="1">
    <citation type="journal article" date="2022" name="bioRxiv">
        <title>Sequencing and chromosome-scale assembly of the giantPleurodeles waltlgenome.</title>
        <authorList>
            <person name="Brown T."/>
            <person name="Elewa A."/>
            <person name="Iarovenko S."/>
            <person name="Subramanian E."/>
            <person name="Araus A.J."/>
            <person name="Petzold A."/>
            <person name="Susuki M."/>
            <person name="Suzuki K.-i.T."/>
            <person name="Hayashi T."/>
            <person name="Toyoda A."/>
            <person name="Oliveira C."/>
            <person name="Osipova E."/>
            <person name="Leigh N.D."/>
            <person name="Simon A."/>
            <person name="Yun M.H."/>
        </authorList>
    </citation>
    <scope>NUCLEOTIDE SEQUENCE</scope>
    <source>
        <strain evidence="2">20211129_DDA</strain>
        <tissue evidence="2">Liver</tissue>
    </source>
</reference>
<comment type="caution">
    <text evidence="2">The sequence shown here is derived from an EMBL/GenBank/DDBJ whole genome shotgun (WGS) entry which is preliminary data.</text>
</comment>
<dbReference type="Proteomes" id="UP001066276">
    <property type="component" value="Chromosome 6"/>
</dbReference>
<accession>A0AAV7QY74</accession>
<dbReference type="EMBL" id="JANPWB010000010">
    <property type="protein sequence ID" value="KAJ1145454.1"/>
    <property type="molecule type" value="Genomic_DNA"/>
</dbReference>
<evidence type="ECO:0000256" key="1">
    <source>
        <dbReference type="SAM" id="MobiDB-lite"/>
    </source>
</evidence>
<dbReference type="AlphaFoldDB" id="A0AAV7QY74"/>
<keyword evidence="3" id="KW-1185">Reference proteome</keyword>
<gene>
    <name evidence="2" type="ORF">NDU88_011740</name>
</gene>
<name>A0AAV7QY74_PLEWA</name>
<evidence type="ECO:0000313" key="2">
    <source>
        <dbReference type="EMBL" id="KAJ1145454.1"/>
    </source>
</evidence>
<feature type="compositionally biased region" description="Low complexity" evidence="1">
    <location>
        <begin position="39"/>
        <end position="53"/>
    </location>
</feature>
<evidence type="ECO:0000313" key="3">
    <source>
        <dbReference type="Proteomes" id="UP001066276"/>
    </source>
</evidence>
<organism evidence="2 3">
    <name type="scientific">Pleurodeles waltl</name>
    <name type="common">Iberian ribbed newt</name>
    <dbReference type="NCBI Taxonomy" id="8319"/>
    <lineage>
        <taxon>Eukaryota</taxon>
        <taxon>Metazoa</taxon>
        <taxon>Chordata</taxon>
        <taxon>Craniata</taxon>
        <taxon>Vertebrata</taxon>
        <taxon>Euteleostomi</taxon>
        <taxon>Amphibia</taxon>
        <taxon>Batrachia</taxon>
        <taxon>Caudata</taxon>
        <taxon>Salamandroidea</taxon>
        <taxon>Salamandridae</taxon>
        <taxon>Pleurodelinae</taxon>
        <taxon>Pleurodeles</taxon>
    </lineage>
</organism>
<sequence length="90" mass="10191">MLRLDEVAAKSGAWRCVSGWPTDKLKRRTGRRALQQRVRPGPGKPKTGPRAPRAPCFTPSSPMRRRSLPPRFRLQELRGFACLTLRPELG</sequence>